<feature type="compositionally biased region" description="Polar residues" evidence="1">
    <location>
        <begin position="19"/>
        <end position="30"/>
    </location>
</feature>
<name>A0AAV4HHW0_9GAST</name>
<protein>
    <submittedName>
        <fullName evidence="2">Uncharacterized protein</fullName>
    </submittedName>
</protein>
<organism evidence="2 3">
    <name type="scientific">Elysia marginata</name>
    <dbReference type="NCBI Taxonomy" id="1093978"/>
    <lineage>
        <taxon>Eukaryota</taxon>
        <taxon>Metazoa</taxon>
        <taxon>Spiralia</taxon>
        <taxon>Lophotrochozoa</taxon>
        <taxon>Mollusca</taxon>
        <taxon>Gastropoda</taxon>
        <taxon>Heterobranchia</taxon>
        <taxon>Euthyneura</taxon>
        <taxon>Panpulmonata</taxon>
        <taxon>Sacoglossa</taxon>
        <taxon>Placobranchoidea</taxon>
        <taxon>Plakobranchidae</taxon>
        <taxon>Elysia</taxon>
    </lineage>
</organism>
<comment type="caution">
    <text evidence="2">The sequence shown here is derived from an EMBL/GenBank/DDBJ whole genome shotgun (WGS) entry which is preliminary data.</text>
</comment>
<reference evidence="2 3" key="1">
    <citation type="journal article" date="2021" name="Elife">
        <title>Chloroplast acquisition without the gene transfer in kleptoplastic sea slugs, Plakobranchus ocellatus.</title>
        <authorList>
            <person name="Maeda T."/>
            <person name="Takahashi S."/>
            <person name="Yoshida T."/>
            <person name="Shimamura S."/>
            <person name="Takaki Y."/>
            <person name="Nagai Y."/>
            <person name="Toyoda A."/>
            <person name="Suzuki Y."/>
            <person name="Arimoto A."/>
            <person name="Ishii H."/>
            <person name="Satoh N."/>
            <person name="Nishiyama T."/>
            <person name="Hasebe M."/>
            <person name="Maruyama T."/>
            <person name="Minagawa J."/>
            <person name="Obokata J."/>
            <person name="Shigenobu S."/>
        </authorList>
    </citation>
    <scope>NUCLEOTIDE SEQUENCE [LARGE SCALE GENOMIC DNA]</scope>
</reference>
<feature type="region of interest" description="Disordered" evidence="1">
    <location>
        <begin position="54"/>
        <end position="83"/>
    </location>
</feature>
<feature type="region of interest" description="Disordered" evidence="1">
    <location>
        <begin position="1"/>
        <end position="33"/>
    </location>
</feature>
<proteinExistence type="predicted"/>
<gene>
    <name evidence="2" type="ORF">ElyMa_004449300</name>
</gene>
<evidence type="ECO:0000313" key="3">
    <source>
        <dbReference type="Proteomes" id="UP000762676"/>
    </source>
</evidence>
<dbReference type="EMBL" id="BMAT01008986">
    <property type="protein sequence ID" value="GFR96306.1"/>
    <property type="molecule type" value="Genomic_DNA"/>
</dbReference>
<evidence type="ECO:0000256" key="1">
    <source>
        <dbReference type="SAM" id="MobiDB-lite"/>
    </source>
</evidence>
<feature type="compositionally biased region" description="Low complexity" evidence="1">
    <location>
        <begin position="64"/>
        <end position="75"/>
    </location>
</feature>
<accession>A0AAV4HHW0</accession>
<evidence type="ECO:0000313" key="2">
    <source>
        <dbReference type="EMBL" id="GFR96306.1"/>
    </source>
</evidence>
<dbReference type="Proteomes" id="UP000762676">
    <property type="component" value="Unassembled WGS sequence"/>
</dbReference>
<sequence length="83" mass="8420">MVTSDIAAASGLPRGGRTQEASPLLTSDQPIEQYGPHCPPAYGCKDGASGMLMGARPLPAGKPTSTTRTSALTLTVHGQQGAQ</sequence>
<dbReference type="AlphaFoldDB" id="A0AAV4HHW0"/>
<keyword evidence="3" id="KW-1185">Reference proteome</keyword>